<sequence>MSTSSHDFIGTFLTTTRQLTKGRDPSNEYELINPKKKAKKHKYTNSGTIRLLSSKVETQHTFLDYIQGGMDLSFTVAIDFTASNGNPATSTSLHYYTPQQPSLYGHCLMAVGGIIQDYDSDKMFPALGFGAKIPPKGVVSHEFFLNGSSDNPYCQGIPGVLNAYYTSLQHVQLYGPTNFAPVINHVAKFAQAYTDGSHYFVLLILTDGIITDMPMTKQAIIDASRFPMSIIIVGIGNEDFSAMRELDSDDRILTVGRHSAERDIVQFVPFREFIGGRYGNDLTASQAYLAKEVLAEIPGQITGYMKKHGISPRQPTTPPGGGDQSDRGRVP</sequence>
<dbReference type="InterPro" id="IPR036465">
    <property type="entry name" value="vWFA_dom_sf"/>
</dbReference>
<dbReference type="GO" id="GO:0005544">
    <property type="term" value="F:calcium-dependent phospholipid binding"/>
    <property type="evidence" value="ECO:0007669"/>
    <property type="project" value="InterPro"/>
</dbReference>
<evidence type="ECO:0000256" key="1">
    <source>
        <dbReference type="SAM" id="MobiDB-lite"/>
    </source>
</evidence>
<dbReference type="SUPFAM" id="SSF53300">
    <property type="entry name" value="vWA-like"/>
    <property type="match status" value="1"/>
</dbReference>
<accession>A0AAD9ULW6</accession>
<feature type="region of interest" description="Disordered" evidence="1">
    <location>
        <begin position="305"/>
        <end position="331"/>
    </location>
</feature>
<evidence type="ECO:0000313" key="3">
    <source>
        <dbReference type="EMBL" id="KAK2194289.1"/>
    </source>
</evidence>
<name>A0AAD9ULW6_RIDPI</name>
<dbReference type="Pfam" id="PF07002">
    <property type="entry name" value="Copine"/>
    <property type="match status" value="1"/>
</dbReference>
<organism evidence="3 4">
    <name type="scientific">Ridgeia piscesae</name>
    <name type="common">Tubeworm</name>
    <dbReference type="NCBI Taxonomy" id="27915"/>
    <lineage>
        <taxon>Eukaryota</taxon>
        <taxon>Metazoa</taxon>
        <taxon>Spiralia</taxon>
        <taxon>Lophotrochozoa</taxon>
        <taxon>Annelida</taxon>
        <taxon>Polychaeta</taxon>
        <taxon>Sedentaria</taxon>
        <taxon>Canalipalpata</taxon>
        <taxon>Sabellida</taxon>
        <taxon>Siboglinidae</taxon>
        <taxon>Ridgeia</taxon>
    </lineage>
</organism>
<gene>
    <name evidence="3" type="ORF">NP493_1g12046</name>
</gene>
<dbReference type="EMBL" id="JAODUO010000001">
    <property type="protein sequence ID" value="KAK2194289.1"/>
    <property type="molecule type" value="Genomic_DNA"/>
</dbReference>
<reference evidence="3" key="1">
    <citation type="journal article" date="2023" name="Mol. Biol. Evol.">
        <title>Third-Generation Sequencing Reveals the Adaptive Role of the Epigenome in Three Deep-Sea Polychaetes.</title>
        <authorList>
            <person name="Perez M."/>
            <person name="Aroh O."/>
            <person name="Sun Y."/>
            <person name="Lan Y."/>
            <person name="Juniper S.K."/>
            <person name="Young C.R."/>
            <person name="Angers B."/>
            <person name="Qian P.Y."/>
        </authorList>
    </citation>
    <scope>NUCLEOTIDE SEQUENCE</scope>
    <source>
        <strain evidence="3">R07B-5</strain>
    </source>
</reference>
<dbReference type="PANTHER" id="PTHR10857:SF106">
    <property type="entry name" value="C2 DOMAIN-CONTAINING PROTEIN"/>
    <property type="match status" value="1"/>
</dbReference>
<dbReference type="PANTHER" id="PTHR10857">
    <property type="entry name" value="COPINE"/>
    <property type="match status" value="1"/>
</dbReference>
<keyword evidence="4" id="KW-1185">Reference proteome</keyword>
<feature type="domain" description="VWFA" evidence="2">
    <location>
        <begin position="71"/>
        <end position="269"/>
    </location>
</feature>
<evidence type="ECO:0000313" key="4">
    <source>
        <dbReference type="Proteomes" id="UP001209878"/>
    </source>
</evidence>
<protein>
    <recommendedName>
        <fullName evidence="2">VWFA domain-containing protein</fullName>
    </recommendedName>
</protein>
<evidence type="ECO:0000259" key="2">
    <source>
        <dbReference type="SMART" id="SM00327"/>
    </source>
</evidence>
<dbReference type="GO" id="GO:0071277">
    <property type="term" value="P:cellular response to calcium ion"/>
    <property type="evidence" value="ECO:0007669"/>
    <property type="project" value="TreeGrafter"/>
</dbReference>
<dbReference type="SMART" id="SM00327">
    <property type="entry name" value="VWA"/>
    <property type="match status" value="1"/>
</dbReference>
<proteinExistence type="predicted"/>
<dbReference type="InterPro" id="IPR010734">
    <property type="entry name" value="Copine_C"/>
</dbReference>
<dbReference type="InterPro" id="IPR002035">
    <property type="entry name" value="VWF_A"/>
</dbReference>
<comment type="caution">
    <text evidence="3">The sequence shown here is derived from an EMBL/GenBank/DDBJ whole genome shotgun (WGS) entry which is preliminary data.</text>
</comment>
<dbReference type="InterPro" id="IPR045052">
    <property type="entry name" value="Copine"/>
</dbReference>
<dbReference type="AlphaFoldDB" id="A0AAD9ULW6"/>
<dbReference type="GO" id="GO:0005886">
    <property type="term" value="C:plasma membrane"/>
    <property type="evidence" value="ECO:0007669"/>
    <property type="project" value="TreeGrafter"/>
</dbReference>
<dbReference type="Proteomes" id="UP001209878">
    <property type="component" value="Unassembled WGS sequence"/>
</dbReference>